<dbReference type="Pfam" id="PF09779">
    <property type="entry name" value="Ima1_N"/>
    <property type="match status" value="1"/>
</dbReference>
<dbReference type="InterPro" id="IPR042321">
    <property type="entry name" value="Ima1"/>
</dbReference>
<evidence type="ECO:0000313" key="9">
    <source>
        <dbReference type="EMBL" id="PLN84190.1"/>
    </source>
</evidence>
<keyword evidence="4 7" id="KW-0472">Membrane</keyword>
<dbReference type="GO" id="GO:0034992">
    <property type="term" value="C:microtubule organizing center attachment site"/>
    <property type="evidence" value="ECO:0007669"/>
    <property type="project" value="TreeGrafter"/>
</dbReference>
<evidence type="ECO:0000313" key="10">
    <source>
        <dbReference type="Proteomes" id="UP000235023"/>
    </source>
</evidence>
<dbReference type="Proteomes" id="UP000235023">
    <property type="component" value="Unassembled WGS sequence"/>
</dbReference>
<sequence>MATLFSKRLNCFYCGRRSAQTTTGPVRKWQCQHCEAVNYLDENGEITDPPAAETNAQVDGLGAPSSTFESSDFSGSGIFCGQCLRNQHLFTNALASYLPPTDDPDYRAYEREYPNFRKNLEDRYPQVCANCEPRVRERIRQTGYEAKSDHLRRVIDRSKAGRAARQSRTWNWRSLLVFAGAVGYWTSIAGQLYWDAWSALAAEELRYPTTLSGSPAALAWIQRIAQDRFAPSPRPVDLASYARLSLVAGILTLWYNPKLRLKVEGRGGRFVGLGEYYKVQLIVMVVRCAFWAMLKDPASSGLEPALPPALHLFMILFTVLSVAISRRIVKYDTRPLVTWTELDPAPAPKRDAEATPVPKTVNNQILGTPSEGFRTAPRFPIEKLAPPRQSPLPSPATDISIPTPPPEDDMDWTPSIQHNIRPTVSVHQRDQPSVLDGPMPFYGSIPAAPEPPAWALRNRKNKKPLDEVVEPNPFHRTPTQASRSWQRGPDRAGNVFAPPKFFPMSDHDSTTGLESLFDRTFTIRSPEDEEDSNWKRQQKQQQRASNAKQRLYPDFQGAFVFQYLRIGLLLVSLFAWVLSQYEHLSVTGNYIEVASLGSASLIAGFGLLEVLKQPIVQWNGMEILVYLAELSAAVHLGGNLPHVSLERQYFDRYGKLLLVFMAVQEALGLLALYQAAQNHSSKSQEKQTKASQPKGHESPDDSPGTPRQKQIAPHPEFGSFTSQTSAAPPLSFSSTAAGSSFQTQPPEPNYQLGRSSYDGAFDKGGALGKGHHWSLSSLKGDESDTYDPLEHDSDTETTVTTATNSTIRNIRYGGSTAGLDPPFYSPRRSELGPGIGGLSLDDKPSIGRVTRSQTRGRLRR</sequence>
<feature type="region of interest" description="Disordered" evidence="6">
    <location>
        <begin position="467"/>
        <end position="490"/>
    </location>
</feature>
<keyword evidence="5" id="KW-0539">Nucleus</keyword>
<dbReference type="GO" id="GO:0071765">
    <property type="term" value="P:nuclear inner membrane organization"/>
    <property type="evidence" value="ECO:0007669"/>
    <property type="project" value="InterPro"/>
</dbReference>
<feature type="region of interest" description="Disordered" evidence="6">
    <location>
        <begin position="526"/>
        <end position="547"/>
    </location>
</feature>
<evidence type="ECO:0000256" key="5">
    <source>
        <dbReference type="ARBA" id="ARBA00023242"/>
    </source>
</evidence>
<feature type="transmembrane region" description="Helical" evidence="7">
    <location>
        <begin position="558"/>
        <end position="578"/>
    </location>
</feature>
<evidence type="ECO:0000256" key="1">
    <source>
        <dbReference type="ARBA" id="ARBA00004473"/>
    </source>
</evidence>
<dbReference type="GO" id="GO:0034506">
    <property type="term" value="C:chromosome, centromeric core domain"/>
    <property type="evidence" value="ECO:0007669"/>
    <property type="project" value="TreeGrafter"/>
</dbReference>
<dbReference type="GO" id="GO:0044732">
    <property type="term" value="C:mitotic spindle pole body"/>
    <property type="evidence" value="ECO:0007669"/>
    <property type="project" value="TreeGrafter"/>
</dbReference>
<feature type="region of interest" description="Disordered" evidence="6">
    <location>
        <begin position="780"/>
        <end position="860"/>
    </location>
</feature>
<dbReference type="OrthoDB" id="5966927at2759"/>
<evidence type="ECO:0000256" key="4">
    <source>
        <dbReference type="ARBA" id="ARBA00023136"/>
    </source>
</evidence>
<comment type="subcellular location">
    <subcellularLocation>
        <location evidence="1">Nucleus inner membrane</location>
        <topology evidence="1">Multi-pass membrane protein</topology>
    </subcellularLocation>
</comment>
<evidence type="ECO:0000256" key="7">
    <source>
        <dbReference type="SAM" id="Phobius"/>
    </source>
</evidence>
<dbReference type="PANTHER" id="PTHR28538:SF1">
    <property type="entry name" value="INTEGRAL INNER NUCLEAR MEMBRANE PROTEIN IMA1"/>
    <property type="match status" value="1"/>
</dbReference>
<dbReference type="InterPro" id="IPR018617">
    <property type="entry name" value="Ima1_N"/>
</dbReference>
<organism evidence="9 10">
    <name type="scientific">Aspergillus taichungensis</name>
    <dbReference type="NCBI Taxonomy" id="482145"/>
    <lineage>
        <taxon>Eukaryota</taxon>
        <taxon>Fungi</taxon>
        <taxon>Dikarya</taxon>
        <taxon>Ascomycota</taxon>
        <taxon>Pezizomycotina</taxon>
        <taxon>Eurotiomycetes</taxon>
        <taxon>Eurotiomycetidae</taxon>
        <taxon>Eurotiales</taxon>
        <taxon>Aspergillaceae</taxon>
        <taxon>Aspergillus</taxon>
        <taxon>Aspergillus subgen. Circumdati</taxon>
    </lineage>
</organism>
<feature type="transmembrane region" description="Helical" evidence="7">
    <location>
        <begin position="238"/>
        <end position="255"/>
    </location>
</feature>
<feature type="transmembrane region" description="Helical" evidence="7">
    <location>
        <begin position="276"/>
        <end position="294"/>
    </location>
</feature>
<dbReference type="PANTHER" id="PTHR28538">
    <property type="entry name" value="INTEGRAL INNER NUCLEAR MEMBRANE PROTEIN IMA1"/>
    <property type="match status" value="1"/>
</dbReference>
<dbReference type="GO" id="GO:0005637">
    <property type="term" value="C:nuclear inner membrane"/>
    <property type="evidence" value="ECO:0007669"/>
    <property type="project" value="UniProtKB-SubCell"/>
</dbReference>
<evidence type="ECO:0000259" key="8">
    <source>
        <dbReference type="Pfam" id="PF09779"/>
    </source>
</evidence>
<dbReference type="AlphaFoldDB" id="A0A2J5I373"/>
<protein>
    <submittedName>
        <fullName evidence="9">Ima1 N-terminal domain-domain-containing protein</fullName>
    </submittedName>
</protein>
<name>A0A2J5I373_9EURO</name>
<proteinExistence type="predicted"/>
<accession>A0A2J5I373</accession>
<feature type="domain" description="Ima1 N-terminal" evidence="8">
    <location>
        <begin position="9"/>
        <end position="135"/>
    </location>
</feature>
<evidence type="ECO:0000256" key="6">
    <source>
        <dbReference type="SAM" id="MobiDB-lite"/>
    </source>
</evidence>
<feature type="compositionally biased region" description="Polar residues" evidence="6">
    <location>
        <begin position="719"/>
        <end position="744"/>
    </location>
</feature>
<keyword evidence="3 7" id="KW-1133">Transmembrane helix</keyword>
<feature type="compositionally biased region" description="Low complexity" evidence="6">
    <location>
        <begin position="796"/>
        <end position="806"/>
    </location>
</feature>
<dbReference type="EMBL" id="KZ559513">
    <property type="protein sequence ID" value="PLN84190.1"/>
    <property type="molecule type" value="Genomic_DNA"/>
</dbReference>
<feature type="transmembrane region" description="Helical" evidence="7">
    <location>
        <begin position="590"/>
        <end position="611"/>
    </location>
</feature>
<keyword evidence="2 7" id="KW-0812">Transmembrane</keyword>
<evidence type="ECO:0000256" key="3">
    <source>
        <dbReference type="ARBA" id="ARBA00022989"/>
    </source>
</evidence>
<feature type="transmembrane region" description="Helical" evidence="7">
    <location>
        <begin position="175"/>
        <end position="194"/>
    </location>
</feature>
<keyword evidence="10" id="KW-1185">Reference proteome</keyword>
<reference evidence="10" key="1">
    <citation type="submission" date="2017-12" db="EMBL/GenBank/DDBJ databases">
        <authorList>
            <consortium name="DOE Joint Genome Institute"/>
            <person name="Mondo S.J."/>
            <person name="Kjaerbolling I."/>
            <person name="Vesth T.C."/>
            <person name="Frisvad J.C."/>
            <person name="Nybo J.L."/>
            <person name="Theobald S."/>
            <person name="Kuo A."/>
            <person name="Bowyer P."/>
            <person name="Matsuda Y."/>
            <person name="Lyhne E.K."/>
            <person name="Kogle M.E."/>
            <person name="Clum A."/>
            <person name="Lipzen A."/>
            <person name="Salamov A."/>
            <person name="Ngan C.Y."/>
            <person name="Daum C."/>
            <person name="Chiniquy J."/>
            <person name="Barry K."/>
            <person name="LaButti K."/>
            <person name="Haridas S."/>
            <person name="Simmons B.A."/>
            <person name="Magnuson J.K."/>
            <person name="Mortensen U.H."/>
            <person name="Larsen T.O."/>
            <person name="Grigoriev I.V."/>
            <person name="Baker S.E."/>
            <person name="Andersen M.R."/>
            <person name="Nordberg H.P."/>
            <person name="Cantor M.N."/>
            <person name="Hua S.X."/>
        </authorList>
    </citation>
    <scope>NUCLEOTIDE SEQUENCE [LARGE SCALE GENOMIC DNA]</scope>
    <source>
        <strain evidence="10">IBT 19404</strain>
    </source>
</reference>
<gene>
    <name evidence="9" type="ORF">BDW42DRAFT_48324</name>
</gene>
<feature type="region of interest" description="Disordered" evidence="6">
    <location>
        <begin position="681"/>
        <end position="763"/>
    </location>
</feature>
<feature type="transmembrane region" description="Helical" evidence="7">
    <location>
        <begin position="306"/>
        <end position="324"/>
    </location>
</feature>
<evidence type="ECO:0000256" key="2">
    <source>
        <dbReference type="ARBA" id="ARBA00022692"/>
    </source>
</evidence>
<feature type="compositionally biased region" description="Basic and acidic residues" evidence="6">
    <location>
        <begin position="682"/>
        <end position="699"/>
    </location>
</feature>